<keyword evidence="2" id="KW-1185">Reference proteome</keyword>
<sequence>MWRELAGLGPAVHERPDLADEAQLVCDEMARRARRNVEVLAARLTAAGYRFHTNDDEQLAVAPHLAPTPGAEEHVRWLEARFGPVPMTLRSWIRLVGDVWLVGTHPRWPGSGSGDPLVIQLEGTHDPGESIRDYFDGEHEEWEDSGSGPFVLPVAPDRLHKANTSGGDPYGIVLSGAADGVFAAGRRRLPFVSYLNRVFAHGGFPHRTWARPAARIKRDLARDLLPL</sequence>
<reference evidence="1 2" key="1">
    <citation type="submission" date="2018-03" db="EMBL/GenBank/DDBJ databases">
        <title>Genomic Encyclopedia of Archaeal and Bacterial Type Strains, Phase II (KMG-II): from individual species to whole genera.</title>
        <authorList>
            <person name="Goeker M."/>
        </authorList>
    </citation>
    <scope>NUCLEOTIDE SEQUENCE [LARGE SCALE GENOMIC DNA]</scope>
    <source>
        <strain evidence="1 2">DSM 45348</strain>
    </source>
</reference>
<dbReference type="AlphaFoldDB" id="A0A2T0S901"/>
<organism evidence="1 2">
    <name type="scientific">Pseudosporangium ferrugineum</name>
    <dbReference type="NCBI Taxonomy" id="439699"/>
    <lineage>
        <taxon>Bacteria</taxon>
        <taxon>Bacillati</taxon>
        <taxon>Actinomycetota</taxon>
        <taxon>Actinomycetes</taxon>
        <taxon>Micromonosporales</taxon>
        <taxon>Micromonosporaceae</taxon>
        <taxon>Pseudosporangium</taxon>
    </lineage>
</organism>
<name>A0A2T0S901_9ACTN</name>
<evidence type="ECO:0000313" key="2">
    <source>
        <dbReference type="Proteomes" id="UP000239209"/>
    </source>
</evidence>
<evidence type="ECO:0000313" key="1">
    <source>
        <dbReference type="EMBL" id="PRY29917.1"/>
    </source>
</evidence>
<gene>
    <name evidence="1" type="ORF">CLV70_10585</name>
</gene>
<accession>A0A2T0S901</accession>
<protein>
    <submittedName>
        <fullName evidence="1">Uncharacterized protein</fullName>
    </submittedName>
</protein>
<proteinExistence type="predicted"/>
<dbReference type="EMBL" id="PVZG01000005">
    <property type="protein sequence ID" value="PRY29917.1"/>
    <property type="molecule type" value="Genomic_DNA"/>
</dbReference>
<dbReference type="Proteomes" id="UP000239209">
    <property type="component" value="Unassembled WGS sequence"/>
</dbReference>
<comment type="caution">
    <text evidence="1">The sequence shown here is derived from an EMBL/GenBank/DDBJ whole genome shotgun (WGS) entry which is preliminary data.</text>
</comment>